<sequence length="1453" mass="159578">MARNRDDFSQKTVLQIAKRAGWLCSYPTCRTLTVGATADGDGEINIGTAAHICAAAPGGPRYDEKMTPEQRSSAKNGIWMCRDHGKAIDSDVRAFTVDLLRQWKRQAEEDSWRRVLRNEAPPASAAQPDGDLYVRLRDAAATDLAVFRNTAKWPATPVPLRLEVDGLGEPATTNAIARAVVSLDDLVLVAPPGMGKTTTLFQIADAMLADGSGTPLIVPLGDWATEDATVLSSILKRPAFKGISEDDFRAAASQPGIVVLLDGWNELDAEARKRARVQVETLKAELPELGLIVSTRRQALDVPFAGTRVDLLPLSEEQQMQIAVALRGDAGAKIVDQAWRTTGVRELVTIPLYLSALLSLPENVSFPTTKEEVLRHFVTAHEKEASRAEALHGVAKGFQEDFLDSLAVFASQTANTAIADSNARRSISETGALLVQNGQLTLSSQPDPGDVLEVLVNSHVLMRAGDTPGVSFQHQQLQEWYASHAVERRIISEVDDPKGREALKSEIFNLPAWEESILFAVERMARGTEPGNAACGKAILAAFEVDPMLAAEMIYRATDEVWDSIAATIQERVSHWHTPGKCDRAFRFMMNSGRPEFLDRIWPLITHENDQVSLKALRNCRRFRPSLLVPDAEKRIKALPPQARAVLLHEMAFHSGMDGLDLATAVAKDDPDPEVQASVVDALSFRRADRHIAELLQGAKDATFNLVARKSLVDEVDDEAVQQGITAARKRYEESGMSTYDRLHSIIFASDIQDRSAELATIISDMEIKDRQDAAVRLIYEARNRYPQAVVEGLLARVRANRELFYGADDILASAGFGLENDDLLRLALAESPRLDDQAEAAASVLGRQSVGRMIDTLLDAATRLRDADGKYNQTAADRYHCIQSRIAHVPGASLVAAAQARSAEADNAQIERLAELLSRHPDEADRGRPFDAESLAAIRALIENWGNRLLASGDAERRHIASVATLARRAPHVSLLPLLKRMLDENLRRYRAFREEAAAEGWQQGKARDEASWPMMHEYMRAFMAIKSPETTALMCEYLADPHFGELAACVLAEHWKAVNEPPPDKRVFGGHDFSGVAEKRAAQAVDPAATSDAAEAIFSVIETLIADGATDDQKQLAAELGIVAVRLPHGQRDAIIEKLISLTPRRTRSKLLFNLVLSGAEIDSKLVIDGIAETLEAARIHPWMLMDNQDYELREWLRLLPFTNQPAVALDIVQDMPAAQREPRFLEGMIDAFAVTPSAGGEEALFELAEKDPRFYENYQWRAAALKLGTASSAHRFVELTAKGAFDTKSVDGWRLSRELGALIAKHPDVRKQVYDLLKDNACSPAHALLARAVSENPDCEGLLLLVDVGGQTQRPMLDWHTIETVVTKRVPVESWSNAYNVVPVPAAELRQALLARTVDSGPADAAARCLTAIDTIRDERGVPVSEPRHPDLESGKSWPIMTPDPDATAD</sequence>
<proteinExistence type="predicted"/>
<evidence type="ECO:0000256" key="1">
    <source>
        <dbReference type="SAM" id="MobiDB-lite"/>
    </source>
</evidence>
<dbReference type="InterPro" id="IPR054732">
    <property type="entry name" value="NCAB2"/>
</dbReference>
<feature type="domain" description="NACHT C-terminal Alpha/Beta 2" evidence="2">
    <location>
        <begin position="1364"/>
        <end position="1442"/>
    </location>
</feature>
<dbReference type="SUPFAM" id="SSF52540">
    <property type="entry name" value="P-loop containing nucleoside triphosphate hydrolases"/>
    <property type="match status" value="1"/>
</dbReference>
<name>A0A7W6BWB3_9SPHN</name>
<feature type="compositionally biased region" description="Basic and acidic residues" evidence="1">
    <location>
        <begin position="1423"/>
        <end position="1437"/>
    </location>
</feature>
<dbReference type="InterPro" id="IPR027417">
    <property type="entry name" value="P-loop_NTPase"/>
</dbReference>
<dbReference type="EMBL" id="JACIDY010000002">
    <property type="protein sequence ID" value="MBB3939141.1"/>
    <property type="molecule type" value="Genomic_DNA"/>
</dbReference>
<keyword evidence="4" id="KW-1185">Reference proteome</keyword>
<protein>
    <recommendedName>
        <fullName evidence="2">NACHT C-terminal Alpha/Beta 2 domain-containing protein</fullName>
    </recommendedName>
</protein>
<accession>A0A7W6BWB3</accession>
<gene>
    <name evidence="3" type="ORF">GGR39_000781</name>
</gene>
<feature type="region of interest" description="Disordered" evidence="1">
    <location>
        <begin position="1423"/>
        <end position="1453"/>
    </location>
</feature>
<comment type="caution">
    <text evidence="3">The sequence shown here is derived from an EMBL/GenBank/DDBJ whole genome shotgun (WGS) entry which is preliminary data.</text>
</comment>
<evidence type="ECO:0000313" key="4">
    <source>
        <dbReference type="Proteomes" id="UP000561459"/>
    </source>
</evidence>
<dbReference type="Gene3D" id="3.40.50.300">
    <property type="entry name" value="P-loop containing nucleotide triphosphate hydrolases"/>
    <property type="match status" value="1"/>
</dbReference>
<evidence type="ECO:0000259" key="2">
    <source>
        <dbReference type="Pfam" id="PF22726"/>
    </source>
</evidence>
<reference evidence="3 4" key="1">
    <citation type="submission" date="2020-08" db="EMBL/GenBank/DDBJ databases">
        <title>Genomic Encyclopedia of Type Strains, Phase IV (KMG-IV): sequencing the most valuable type-strain genomes for metagenomic binning, comparative biology and taxonomic classification.</title>
        <authorList>
            <person name="Goeker M."/>
        </authorList>
    </citation>
    <scope>NUCLEOTIDE SEQUENCE [LARGE SCALE GENOMIC DNA]</scope>
    <source>
        <strain evidence="3 4">DSM 27568</strain>
    </source>
</reference>
<organism evidence="3 4">
    <name type="scientific">Novosphingobium fluoreni</name>
    <dbReference type="NCBI Taxonomy" id="1391222"/>
    <lineage>
        <taxon>Bacteria</taxon>
        <taxon>Pseudomonadati</taxon>
        <taxon>Pseudomonadota</taxon>
        <taxon>Alphaproteobacteria</taxon>
        <taxon>Sphingomonadales</taxon>
        <taxon>Sphingomonadaceae</taxon>
        <taxon>Novosphingobium</taxon>
    </lineage>
</organism>
<evidence type="ECO:0000313" key="3">
    <source>
        <dbReference type="EMBL" id="MBB3939141.1"/>
    </source>
</evidence>
<dbReference type="Proteomes" id="UP000561459">
    <property type="component" value="Unassembled WGS sequence"/>
</dbReference>
<dbReference type="Pfam" id="PF22726">
    <property type="entry name" value="NCAB2"/>
    <property type="match status" value="1"/>
</dbReference>
<dbReference type="RefSeq" id="WP_183615979.1">
    <property type="nucleotide sequence ID" value="NZ_JACIDY010000002.1"/>
</dbReference>